<keyword evidence="7 11" id="KW-0418">Kinase</keyword>
<dbReference type="eggNOG" id="COG5002">
    <property type="taxonomic scope" value="Bacteria"/>
</dbReference>
<evidence type="ECO:0000313" key="11">
    <source>
        <dbReference type="EMBL" id="AFT87928.1"/>
    </source>
</evidence>
<sequence length="471" mass="51451">MKAWQARERCEEKSIMMRSLRARLLAWLLVPVAAFMCVTGLMSYDAARETASLLQDNALFASARIIGEDVNWEEGELIARIPPAALEMFESPYQDQVFYRVVKGRARLLGGNPDLALPAHATQGPVFYDTMLDGHRVRAVAYERELYDSGATEPVTVVVGKTQASYRAMLENLWRPQLLREGFMLALVIAFVLLGLTFELRPLVKLKDDVADRDALQLQPVNIERLPSELRPVADAINQCIARLKLHATTQRKFIADAAHQLRTPLALLGTQVQCARPCGRCGPLLTDALAGIRRSTAKMTEMTNQLLMLAQAESSPRDSTPAKVDVAAVLSCVLEDLVDAAQRRGIDIGAELDGEAYIAGSSMLLTALVSNLVDNAIRYTQNGGRVTATCRTEGGEVVVQVIDNGPGIPAEARAHVFERFYRGTTDAEGTGLGLSIVREVAHSHGGTVELEPAAGRTGLVVTVRVPKWRD</sequence>
<dbReference type="STRING" id="1229205.BUPH_00462"/>
<dbReference type="Proteomes" id="UP000010105">
    <property type="component" value="Chromosome 2"/>
</dbReference>
<dbReference type="InterPro" id="IPR036097">
    <property type="entry name" value="HisK_dim/P_sf"/>
</dbReference>
<keyword evidence="4" id="KW-0597">Phosphoprotein</keyword>
<evidence type="ECO:0000256" key="5">
    <source>
        <dbReference type="ARBA" id="ARBA00022679"/>
    </source>
</evidence>
<dbReference type="Pfam" id="PF08521">
    <property type="entry name" value="2CSK_N"/>
    <property type="match status" value="1"/>
</dbReference>
<keyword evidence="9" id="KW-0472">Membrane</keyword>
<comment type="catalytic activity">
    <reaction evidence="1">
        <text>ATP + protein L-histidine = ADP + protein N-phospho-L-histidine.</text>
        <dbReference type="EC" id="2.7.13.3"/>
    </reaction>
</comment>
<dbReference type="EMBL" id="CP003864">
    <property type="protein sequence ID" value="AFT87928.1"/>
    <property type="molecule type" value="Genomic_DNA"/>
</dbReference>
<name>K0DVA7_9BURK</name>
<dbReference type="SUPFAM" id="SSF47384">
    <property type="entry name" value="Homodimeric domain of signal transducing histidine kinase"/>
    <property type="match status" value="1"/>
</dbReference>
<evidence type="ECO:0000256" key="8">
    <source>
        <dbReference type="ARBA" id="ARBA00022989"/>
    </source>
</evidence>
<dbReference type="InterPro" id="IPR005467">
    <property type="entry name" value="His_kinase_dom"/>
</dbReference>
<proteinExistence type="predicted"/>
<evidence type="ECO:0000256" key="9">
    <source>
        <dbReference type="ARBA" id="ARBA00023136"/>
    </source>
</evidence>
<dbReference type="AlphaFoldDB" id="K0DVA7"/>
<dbReference type="KEGG" id="bpx:BUPH_00462"/>
<dbReference type="SMART" id="SM00388">
    <property type="entry name" value="HisKA"/>
    <property type="match status" value="1"/>
</dbReference>
<organism evidence="11 12">
    <name type="scientific">Paraburkholderia phenoliruptrix BR3459a</name>
    <dbReference type="NCBI Taxonomy" id="1229205"/>
    <lineage>
        <taxon>Bacteria</taxon>
        <taxon>Pseudomonadati</taxon>
        <taxon>Pseudomonadota</taxon>
        <taxon>Betaproteobacteria</taxon>
        <taxon>Burkholderiales</taxon>
        <taxon>Burkholderiaceae</taxon>
        <taxon>Paraburkholderia</taxon>
    </lineage>
</organism>
<evidence type="ECO:0000256" key="1">
    <source>
        <dbReference type="ARBA" id="ARBA00000085"/>
    </source>
</evidence>
<dbReference type="Pfam" id="PF02518">
    <property type="entry name" value="HATPase_c"/>
    <property type="match status" value="1"/>
</dbReference>
<dbReference type="PATRIC" id="fig|1229205.11.peg.4319"/>
<dbReference type="InterPro" id="IPR004358">
    <property type="entry name" value="Sig_transdc_His_kin-like_C"/>
</dbReference>
<dbReference type="GO" id="GO:0005886">
    <property type="term" value="C:plasma membrane"/>
    <property type="evidence" value="ECO:0007669"/>
    <property type="project" value="TreeGrafter"/>
</dbReference>
<gene>
    <name evidence="11" type="ORF">BUPH_00462</name>
</gene>
<evidence type="ECO:0000256" key="2">
    <source>
        <dbReference type="ARBA" id="ARBA00004370"/>
    </source>
</evidence>
<dbReference type="Gene3D" id="3.30.565.10">
    <property type="entry name" value="Histidine kinase-like ATPase, C-terminal domain"/>
    <property type="match status" value="1"/>
</dbReference>
<dbReference type="CDD" id="cd00082">
    <property type="entry name" value="HisKA"/>
    <property type="match status" value="1"/>
</dbReference>
<dbReference type="PANTHER" id="PTHR45436:SF1">
    <property type="entry name" value="SENSOR PROTEIN QSEC"/>
    <property type="match status" value="1"/>
</dbReference>
<keyword evidence="6" id="KW-0812">Transmembrane</keyword>
<dbReference type="InterPro" id="IPR036890">
    <property type="entry name" value="HATPase_C_sf"/>
</dbReference>
<evidence type="ECO:0000256" key="4">
    <source>
        <dbReference type="ARBA" id="ARBA00022553"/>
    </source>
</evidence>
<evidence type="ECO:0000256" key="6">
    <source>
        <dbReference type="ARBA" id="ARBA00022692"/>
    </source>
</evidence>
<accession>K0DVA7</accession>
<feature type="domain" description="Histidine kinase" evidence="10">
    <location>
        <begin position="257"/>
        <end position="470"/>
    </location>
</feature>
<dbReference type="SMART" id="SM00387">
    <property type="entry name" value="HATPase_c"/>
    <property type="match status" value="1"/>
</dbReference>
<dbReference type="InterPro" id="IPR050428">
    <property type="entry name" value="TCS_sensor_his_kinase"/>
</dbReference>
<protein>
    <recommendedName>
        <fullName evidence="3">histidine kinase</fullName>
        <ecNumber evidence="3">2.7.13.3</ecNumber>
    </recommendedName>
</protein>
<dbReference type="GO" id="GO:0000155">
    <property type="term" value="F:phosphorelay sensor kinase activity"/>
    <property type="evidence" value="ECO:0007669"/>
    <property type="project" value="InterPro"/>
</dbReference>
<dbReference type="InterPro" id="IPR013727">
    <property type="entry name" value="2CSK_N"/>
</dbReference>
<dbReference type="InterPro" id="IPR003594">
    <property type="entry name" value="HATPase_dom"/>
</dbReference>
<keyword evidence="8" id="KW-1133">Transmembrane helix</keyword>
<evidence type="ECO:0000256" key="3">
    <source>
        <dbReference type="ARBA" id="ARBA00012438"/>
    </source>
</evidence>
<dbReference type="PROSITE" id="PS50109">
    <property type="entry name" value="HIS_KIN"/>
    <property type="match status" value="1"/>
</dbReference>
<evidence type="ECO:0000259" key="10">
    <source>
        <dbReference type="PROSITE" id="PS50109"/>
    </source>
</evidence>
<dbReference type="InterPro" id="IPR003661">
    <property type="entry name" value="HisK_dim/P_dom"/>
</dbReference>
<comment type="subcellular location">
    <subcellularLocation>
        <location evidence="2">Membrane</location>
    </subcellularLocation>
</comment>
<dbReference type="Pfam" id="PF00512">
    <property type="entry name" value="HisKA"/>
    <property type="match status" value="1"/>
</dbReference>
<evidence type="ECO:0000313" key="12">
    <source>
        <dbReference type="Proteomes" id="UP000010105"/>
    </source>
</evidence>
<dbReference type="PRINTS" id="PR00344">
    <property type="entry name" value="BCTRLSENSOR"/>
</dbReference>
<dbReference type="HOGENOM" id="CLU_000445_89_37_4"/>
<dbReference type="CDD" id="cd00075">
    <property type="entry name" value="HATPase"/>
    <property type="match status" value="1"/>
</dbReference>
<dbReference type="SUPFAM" id="SSF55874">
    <property type="entry name" value="ATPase domain of HSP90 chaperone/DNA topoisomerase II/histidine kinase"/>
    <property type="match status" value="1"/>
</dbReference>
<reference evidence="11 12" key="1">
    <citation type="journal article" date="2012" name="J. Bacteriol.">
        <title>Complete Genome Sequence of Burkholderia phenoliruptrix BR3459a (CLA1), a Heat-Tolerant, Nitrogen-Fixing Symbiont of Mimosa flocculosa.</title>
        <authorList>
            <person name="de Oliveira Cunha C."/>
            <person name="Goda Zuleta L.F."/>
            <person name="Paula de Almeida L.G."/>
            <person name="Prioli Ciapina L."/>
            <person name="Lustrino Borges W."/>
            <person name="Pitard R.M."/>
            <person name="Baldani J.I."/>
            <person name="Straliotto R."/>
            <person name="de Faria S.M."/>
            <person name="Hungria M."/>
            <person name="Sousa Cavada B."/>
            <person name="Mercante F.M."/>
            <person name="Ribeiro de Vasconcelos A.T."/>
        </authorList>
    </citation>
    <scope>NUCLEOTIDE SEQUENCE [LARGE SCALE GENOMIC DNA]</scope>
    <source>
        <strain evidence="11 12">BR3459a</strain>
    </source>
</reference>
<keyword evidence="5" id="KW-0808">Transferase</keyword>
<evidence type="ECO:0000256" key="7">
    <source>
        <dbReference type="ARBA" id="ARBA00022777"/>
    </source>
</evidence>
<dbReference type="PANTHER" id="PTHR45436">
    <property type="entry name" value="SENSOR HISTIDINE KINASE YKOH"/>
    <property type="match status" value="1"/>
</dbReference>
<dbReference type="EC" id="2.7.13.3" evidence="3"/>
<dbReference type="Gene3D" id="1.10.287.130">
    <property type="match status" value="1"/>
</dbReference>